<feature type="transmembrane region" description="Helical" evidence="2">
    <location>
        <begin position="257"/>
        <end position="283"/>
    </location>
</feature>
<feature type="transmembrane region" description="Helical" evidence="2">
    <location>
        <begin position="225"/>
        <end position="245"/>
    </location>
</feature>
<feature type="domain" description="YdbS-like PH" evidence="3">
    <location>
        <begin position="431"/>
        <end position="510"/>
    </location>
</feature>
<name>A0ABV8JZN0_9BACL</name>
<accession>A0ABV8JZN0</accession>
<dbReference type="PANTHER" id="PTHR34473:SF2">
    <property type="entry name" value="UPF0699 TRANSMEMBRANE PROTEIN YDBT"/>
    <property type="match status" value="1"/>
</dbReference>
<evidence type="ECO:0000313" key="4">
    <source>
        <dbReference type="EMBL" id="MFC4099780.1"/>
    </source>
</evidence>
<keyword evidence="2" id="KW-0812">Transmembrane</keyword>
<dbReference type="Proteomes" id="UP001595715">
    <property type="component" value="Unassembled WGS sequence"/>
</dbReference>
<feature type="domain" description="YdbS-like PH" evidence="3">
    <location>
        <begin position="287"/>
        <end position="365"/>
    </location>
</feature>
<dbReference type="InterPro" id="IPR014529">
    <property type="entry name" value="UCP026631"/>
</dbReference>
<evidence type="ECO:0000256" key="1">
    <source>
        <dbReference type="SAM" id="MobiDB-lite"/>
    </source>
</evidence>
<comment type="caution">
    <text evidence="4">The sequence shown here is derived from an EMBL/GenBank/DDBJ whole genome shotgun (WGS) entry which is preliminary data.</text>
</comment>
<organism evidence="4 5">
    <name type="scientific">Paenibacillus xanthanilyticus</name>
    <dbReference type="NCBI Taxonomy" id="1783531"/>
    <lineage>
        <taxon>Bacteria</taxon>
        <taxon>Bacillati</taxon>
        <taxon>Bacillota</taxon>
        <taxon>Bacilli</taxon>
        <taxon>Bacillales</taxon>
        <taxon>Paenibacillaceae</taxon>
        <taxon>Paenibacillus</taxon>
    </lineage>
</organism>
<evidence type="ECO:0000259" key="3">
    <source>
        <dbReference type="Pfam" id="PF03703"/>
    </source>
</evidence>
<feature type="region of interest" description="Disordered" evidence="1">
    <location>
        <begin position="162"/>
        <end position="189"/>
    </location>
</feature>
<sequence>MSGSNEQAAGEARRLHPISMLYFVSKGVKELYGWLPLIPVLAITAPKVFGPGASRLVVASVLAGGAVLLLVGIAWLRWRKFMYRIDADGIYAEHGLWVQKRLWITKESVQSLDTKAAVYDRMFGLVSLRLENAGASESEAMFSSVTRAEAERIRIALGFAPSAGASDGREQKHHEAEPTPTPAAPGYSALPASHSGKAAGSETTVIARTLSRQELLLHSTTTDKFGVILLLAAGGMGKLWDSWLADSAAWDFFAHRLGALGIGLAAMLLLFLCWLVAVAATYLTDYGFEVRLHDEKLHIAKGLLERKQFTLRRDRIQAVHLIDHALRRPFGLVTIRLIIAGAQENNEKTTVLFPLMKEAHAADFLARFLPAYVYQREWSVLDRSARRHYVFIPAFICGLLAMPAMIWIPGGFGWLALLLPAFAWLAGELSYRQTGWAMHGDQLAIRKGLFARHRILMPRRRVQWYRMTETPFQRTRGTASLKVTLASGQAGKPADIAHLPKPQAEAILRFLSRR</sequence>
<feature type="transmembrane region" description="Helical" evidence="2">
    <location>
        <begin position="414"/>
        <end position="431"/>
    </location>
</feature>
<keyword evidence="2" id="KW-1133">Transmembrane helix</keyword>
<evidence type="ECO:0000256" key="2">
    <source>
        <dbReference type="SAM" id="Phobius"/>
    </source>
</evidence>
<dbReference type="RefSeq" id="WP_377718461.1">
    <property type="nucleotide sequence ID" value="NZ_JBHSAM010000020.1"/>
</dbReference>
<evidence type="ECO:0000313" key="5">
    <source>
        <dbReference type="Proteomes" id="UP001595715"/>
    </source>
</evidence>
<dbReference type="EMBL" id="JBHSAM010000020">
    <property type="protein sequence ID" value="MFC4099780.1"/>
    <property type="molecule type" value="Genomic_DNA"/>
</dbReference>
<keyword evidence="2" id="KW-0472">Membrane</keyword>
<dbReference type="Pfam" id="PF03703">
    <property type="entry name" value="bPH_2"/>
    <property type="match status" value="3"/>
</dbReference>
<proteinExistence type="predicted"/>
<dbReference type="PANTHER" id="PTHR34473">
    <property type="entry name" value="UPF0699 TRANSMEMBRANE PROTEIN YDBS"/>
    <property type="match status" value="1"/>
</dbReference>
<feature type="compositionally biased region" description="Basic and acidic residues" evidence="1">
    <location>
        <begin position="167"/>
        <end position="177"/>
    </location>
</feature>
<dbReference type="InterPro" id="IPR005182">
    <property type="entry name" value="YdbS-like_PH"/>
</dbReference>
<feature type="transmembrane region" description="Helical" evidence="2">
    <location>
        <begin position="56"/>
        <end position="76"/>
    </location>
</feature>
<feature type="transmembrane region" description="Helical" evidence="2">
    <location>
        <begin position="31"/>
        <end position="50"/>
    </location>
</feature>
<protein>
    <submittedName>
        <fullName evidence="4">PH domain-containing protein</fullName>
    </submittedName>
</protein>
<keyword evidence="5" id="KW-1185">Reference proteome</keyword>
<feature type="transmembrane region" description="Helical" evidence="2">
    <location>
        <begin position="389"/>
        <end position="408"/>
    </location>
</feature>
<feature type="domain" description="YdbS-like PH" evidence="3">
    <location>
        <begin position="78"/>
        <end position="153"/>
    </location>
</feature>
<reference evidence="5" key="1">
    <citation type="journal article" date="2019" name="Int. J. Syst. Evol. Microbiol.">
        <title>The Global Catalogue of Microorganisms (GCM) 10K type strain sequencing project: providing services to taxonomists for standard genome sequencing and annotation.</title>
        <authorList>
            <consortium name="The Broad Institute Genomics Platform"/>
            <consortium name="The Broad Institute Genome Sequencing Center for Infectious Disease"/>
            <person name="Wu L."/>
            <person name="Ma J."/>
        </authorList>
    </citation>
    <scope>NUCLEOTIDE SEQUENCE [LARGE SCALE GENOMIC DNA]</scope>
    <source>
        <strain evidence="5">IBRC-M 10987</strain>
    </source>
</reference>
<gene>
    <name evidence="4" type="ORF">ACFOZ8_08930</name>
</gene>
<dbReference type="PIRSF" id="PIRSF026631">
    <property type="entry name" value="UCP026631"/>
    <property type="match status" value="1"/>
</dbReference>